<keyword evidence="4 7" id="KW-1133">Transmembrane helix</keyword>
<dbReference type="GO" id="GO:0005886">
    <property type="term" value="C:plasma membrane"/>
    <property type="evidence" value="ECO:0007669"/>
    <property type="project" value="UniProtKB-SubCell"/>
</dbReference>
<evidence type="ECO:0000256" key="2">
    <source>
        <dbReference type="ARBA" id="ARBA00022475"/>
    </source>
</evidence>
<evidence type="ECO:0000256" key="6">
    <source>
        <dbReference type="SAM" id="MobiDB-lite"/>
    </source>
</evidence>
<keyword evidence="2" id="KW-1003">Cell membrane</keyword>
<dbReference type="GO" id="GO:0022857">
    <property type="term" value="F:transmembrane transporter activity"/>
    <property type="evidence" value="ECO:0007669"/>
    <property type="project" value="InterPro"/>
</dbReference>
<dbReference type="InterPro" id="IPR050189">
    <property type="entry name" value="MFS_Efflux_Transporters"/>
</dbReference>
<evidence type="ECO:0000259" key="8">
    <source>
        <dbReference type="PROSITE" id="PS50850"/>
    </source>
</evidence>
<protein>
    <submittedName>
        <fullName evidence="9">MFS transporter</fullName>
    </submittedName>
</protein>
<dbReference type="Proteomes" id="UP000434582">
    <property type="component" value="Unassembled WGS sequence"/>
</dbReference>
<comment type="subcellular location">
    <subcellularLocation>
        <location evidence="1">Cell membrane</location>
        <topology evidence="1">Multi-pass membrane protein</topology>
    </subcellularLocation>
</comment>
<feature type="transmembrane region" description="Helical" evidence="7">
    <location>
        <begin position="255"/>
        <end position="275"/>
    </location>
</feature>
<keyword evidence="5 7" id="KW-0472">Membrane</keyword>
<dbReference type="AlphaFoldDB" id="A0A7X1ZCP5"/>
<dbReference type="InterPro" id="IPR020846">
    <property type="entry name" value="MFS_dom"/>
</dbReference>
<feature type="transmembrane region" description="Helical" evidence="7">
    <location>
        <begin position="326"/>
        <end position="343"/>
    </location>
</feature>
<feature type="transmembrane region" description="Helical" evidence="7">
    <location>
        <begin position="167"/>
        <end position="188"/>
    </location>
</feature>
<evidence type="ECO:0000313" key="10">
    <source>
        <dbReference type="Proteomes" id="UP000434582"/>
    </source>
</evidence>
<feature type="transmembrane region" description="Helical" evidence="7">
    <location>
        <begin position="107"/>
        <end position="126"/>
    </location>
</feature>
<feature type="transmembrane region" description="Helical" evidence="7">
    <location>
        <begin position="385"/>
        <end position="406"/>
    </location>
</feature>
<feature type="transmembrane region" description="Helical" evidence="7">
    <location>
        <begin position="40"/>
        <end position="67"/>
    </location>
</feature>
<evidence type="ECO:0000256" key="7">
    <source>
        <dbReference type="SAM" id="Phobius"/>
    </source>
</evidence>
<dbReference type="InterPro" id="IPR011701">
    <property type="entry name" value="MFS"/>
</dbReference>
<dbReference type="InterPro" id="IPR036259">
    <property type="entry name" value="MFS_trans_sf"/>
</dbReference>
<sequence length="442" mass="44798">MVAISARPAHHNSGPTPPRRPPKDPSVTESAAVPHPHPRLLVLSACAGLVLCMIGVFAFAALLPTFMRDWDLSNTEAGWIGGILFAGYAVAAPVLVSLTDRLDARRVFVAGAVVAAGANLAFALFAEGFWSALALRALAGVGLAGTYMPGLRVMVDRIAPARRAGAVPLYTASFSLGSALSYLVPALVAEAAGWPGAFVVSGAAALLAAGTVAWMAPHAPDQPADPRTRGALLDFRPVLASRAAMGYILGYVAHMWELFAFRAWVVAVLGFALVADAGPWGAAAGGPGSLLEPGAVASWGALVAMACSIGGARLATRLGRARTTQAYMVLSAVTALGFGWLAGGLSYPLVAGLAILYAGLIQLDSAALTTGAVETAPAGRRGATLALHSLLGFGAAFLGPVAFGIVLDLAGGRESTAAWGLAFGLVGLVGLAGVPALRRARA</sequence>
<dbReference type="PROSITE" id="PS50850">
    <property type="entry name" value="MFS"/>
    <property type="match status" value="1"/>
</dbReference>
<reference evidence="9 10" key="1">
    <citation type="submission" date="2019-10" db="EMBL/GenBank/DDBJ databases">
        <title>Draft whole-genome sequence of the purple nonsulfur photosynthetic bacterium Roseospira navarrensis DSM 15114.</title>
        <authorList>
            <person name="Kyndt J.A."/>
            <person name="Meyer T.E."/>
        </authorList>
    </citation>
    <scope>NUCLEOTIDE SEQUENCE [LARGE SCALE GENOMIC DNA]</scope>
    <source>
        <strain evidence="9 10">DSM 15114</strain>
    </source>
</reference>
<name>A0A7X1ZCP5_9PROT</name>
<feature type="region of interest" description="Disordered" evidence="6">
    <location>
        <begin position="1"/>
        <end position="32"/>
    </location>
</feature>
<dbReference type="EMBL" id="WIVE01000013">
    <property type="protein sequence ID" value="MQX36125.1"/>
    <property type="molecule type" value="Genomic_DNA"/>
</dbReference>
<proteinExistence type="predicted"/>
<dbReference type="OrthoDB" id="5412728at2"/>
<feature type="transmembrane region" description="Helical" evidence="7">
    <location>
        <begin position="295"/>
        <end position="314"/>
    </location>
</feature>
<evidence type="ECO:0000256" key="4">
    <source>
        <dbReference type="ARBA" id="ARBA00022989"/>
    </source>
</evidence>
<evidence type="ECO:0000313" key="9">
    <source>
        <dbReference type="EMBL" id="MQX36125.1"/>
    </source>
</evidence>
<feature type="transmembrane region" description="Helical" evidence="7">
    <location>
        <begin position="194"/>
        <end position="216"/>
    </location>
</feature>
<evidence type="ECO:0000256" key="5">
    <source>
        <dbReference type="ARBA" id="ARBA00023136"/>
    </source>
</evidence>
<dbReference type="PANTHER" id="PTHR43124">
    <property type="entry name" value="PURINE EFFLUX PUMP PBUE"/>
    <property type="match status" value="1"/>
</dbReference>
<feature type="transmembrane region" description="Helical" evidence="7">
    <location>
        <begin position="79"/>
        <end position="98"/>
    </location>
</feature>
<evidence type="ECO:0000256" key="1">
    <source>
        <dbReference type="ARBA" id="ARBA00004651"/>
    </source>
</evidence>
<feature type="transmembrane region" description="Helical" evidence="7">
    <location>
        <begin position="418"/>
        <end position="437"/>
    </location>
</feature>
<gene>
    <name evidence="9" type="ORF">GHC57_06295</name>
</gene>
<comment type="caution">
    <text evidence="9">The sequence shown here is derived from an EMBL/GenBank/DDBJ whole genome shotgun (WGS) entry which is preliminary data.</text>
</comment>
<keyword evidence="10" id="KW-1185">Reference proteome</keyword>
<organism evidence="9 10">
    <name type="scientific">Roseospira navarrensis</name>
    <dbReference type="NCBI Taxonomy" id="140058"/>
    <lineage>
        <taxon>Bacteria</taxon>
        <taxon>Pseudomonadati</taxon>
        <taxon>Pseudomonadota</taxon>
        <taxon>Alphaproteobacteria</taxon>
        <taxon>Rhodospirillales</taxon>
        <taxon>Rhodospirillaceae</taxon>
        <taxon>Roseospira</taxon>
    </lineage>
</organism>
<dbReference type="Pfam" id="PF07690">
    <property type="entry name" value="MFS_1"/>
    <property type="match status" value="1"/>
</dbReference>
<evidence type="ECO:0000256" key="3">
    <source>
        <dbReference type="ARBA" id="ARBA00022692"/>
    </source>
</evidence>
<dbReference type="PANTHER" id="PTHR43124:SF3">
    <property type="entry name" value="CHLORAMPHENICOL EFFLUX PUMP RV0191"/>
    <property type="match status" value="1"/>
</dbReference>
<keyword evidence="3 7" id="KW-0812">Transmembrane</keyword>
<dbReference type="SUPFAM" id="SSF103473">
    <property type="entry name" value="MFS general substrate transporter"/>
    <property type="match status" value="1"/>
</dbReference>
<feature type="transmembrane region" description="Helical" evidence="7">
    <location>
        <begin position="349"/>
        <end position="373"/>
    </location>
</feature>
<feature type="domain" description="Major facilitator superfamily (MFS) profile" evidence="8">
    <location>
        <begin position="41"/>
        <end position="442"/>
    </location>
</feature>
<feature type="transmembrane region" description="Helical" evidence="7">
    <location>
        <begin position="132"/>
        <end position="155"/>
    </location>
</feature>
<dbReference type="Gene3D" id="1.20.1250.20">
    <property type="entry name" value="MFS general substrate transporter like domains"/>
    <property type="match status" value="1"/>
</dbReference>
<accession>A0A7X1ZCP5</accession>